<sequence length="84" mass="9949">MDHPENYDVWSEKPRWCQPWTILLTGSVIIAASWLLFHRWWLSLPVAAVIALWWWYFLLAYPRLVRQAIAMEQGYPSTSQANSD</sequence>
<evidence type="ECO:0000256" key="1">
    <source>
        <dbReference type="SAM" id="Phobius"/>
    </source>
</evidence>
<dbReference type="PANTHER" id="PTHR36046">
    <property type="entry name" value="PROTEIN, PUTATIVE-RELATED"/>
    <property type="match status" value="1"/>
</dbReference>
<reference evidence="3 4" key="1">
    <citation type="submission" date="2020-10" db="EMBL/GenBank/DDBJ databases">
        <authorList>
            <person name="Castelo-Branco R."/>
            <person name="Eusebio N."/>
            <person name="Adriana R."/>
            <person name="Vieira A."/>
            <person name="Brugerolle De Fraissinette N."/>
            <person name="Rezende De Castro R."/>
            <person name="Schneider M.P."/>
            <person name="Vasconcelos V."/>
            <person name="Leao P.N."/>
        </authorList>
    </citation>
    <scope>NUCLEOTIDE SEQUENCE [LARGE SCALE GENOMIC DNA]</scope>
    <source>
        <strain evidence="3 4">LEGE 00031</strain>
    </source>
</reference>
<dbReference type="RefSeq" id="WP_190597929.1">
    <property type="nucleotide sequence ID" value="NZ_JADEVV010000011.1"/>
</dbReference>
<dbReference type="EMBL" id="JADEVV010000011">
    <property type="protein sequence ID" value="MBE9253304.1"/>
    <property type="molecule type" value="Genomic_DNA"/>
</dbReference>
<feature type="transmembrane region" description="Helical" evidence="1">
    <location>
        <begin position="20"/>
        <end position="37"/>
    </location>
</feature>
<accession>A0ABR9VPK6</accession>
<dbReference type="Proteomes" id="UP000658720">
    <property type="component" value="Unassembled WGS sequence"/>
</dbReference>
<evidence type="ECO:0000313" key="3">
    <source>
        <dbReference type="EMBL" id="MBE9253304.1"/>
    </source>
</evidence>
<feature type="transmembrane region" description="Helical" evidence="1">
    <location>
        <begin position="43"/>
        <end position="61"/>
    </location>
</feature>
<keyword evidence="1" id="KW-0472">Membrane</keyword>
<protein>
    <recommendedName>
        <fullName evidence="2">DUF6737 domain-containing protein</fullName>
    </recommendedName>
</protein>
<proteinExistence type="predicted"/>
<organism evidence="3 4">
    <name type="scientific">Synechocystis salina LEGE 00031</name>
    <dbReference type="NCBI Taxonomy" id="1828736"/>
    <lineage>
        <taxon>Bacteria</taxon>
        <taxon>Bacillati</taxon>
        <taxon>Cyanobacteriota</taxon>
        <taxon>Cyanophyceae</taxon>
        <taxon>Synechococcales</taxon>
        <taxon>Merismopediaceae</taxon>
        <taxon>Synechocystis</taxon>
    </lineage>
</organism>
<comment type="caution">
    <text evidence="3">The sequence shown here is derived from an EMBL/GenBank/DDBJ whole genome shotgun (WGS) entry which is preliminary data.</text>
</comment>
<dbReference type="Pfam" id="PF20522">
    <property type="entry name" value="DUF6737"/>
    <property type="match status" value="1"/>
</dbReference>
<gene>
    <name evidence="3" type="ORF">IQ217_05380</name>
</gene>
<dbReference type="PANTHER" id="PTHR36046:SF1">
    <property type="entry name" value="DUF6737 DOMAIN-CONTAINING PROTEIN"/>
    <property type="match status" value="1"/>
</dbReference>
<name>A0ABR9VPK6_9SYNC</name>
<feature type="domain" description="DUF6737" evidence="2">
    <location>
        <begin position="8"/>
        <end position="63"/>
    </location>
</feature>
<dbReference type="InterPro" id="IPR046625">
    <property type="entry name" value="DUF6737"/>
</dbReference>
<evidence type="ECO:0000259" key="2">
    <source>
        <dbReference type="Pfam" id="PF20522"/>
    </source>
</evidence>
<keyword evidence="1" id="KW-0812">Transmembrane</keyword>
<keyword evidence="1" id="KW-1133">Transmembrane helix</keyword>
<keyword evidence="4" id="KW-1185">Reference proteome</keyword>
<evidence type="ECO:0000313" key="4">
    <source>
        <dbReference type="Proteomes" id="UP000658720"/>
    </source>
</evidence>